<feature type="transmembrane region" description="Helical" evidence="6">
    <location>
        <begin position="290"/>
        <end position="316"/>
    </location>
</feature>
<feature type="transmembrane region" description="Helical" evidence="6">
    <location>
        <begin position="136"/>
        <end position="159"/>
    </location>
</feature>
<comment type="caution">
    <text evidence="8">The sequence shown here is derived from an EMBL/GenBank/DDBJ whole genome shotgun (WGS) entry which is preliminary data.</text>
</comment>
<evidence type="ECO:0000259" key="7">
    <source>
        <dbReference type="Pfam" id="PF05041"/>
    </source>
</evidence>
<feature type="transmembrane region" description="Helical" evidence="6">
    <location>
        <begin position="575"/>
        <end position="597"/>
    </location>
</feature>
<reference evidence="8 9" key="1">
    <citation type="journal article" date="2018" name="Nat. Ecol. Evol.">
        <title>Shark genomes provide insights into elasmobranch evolution and the origin of vertebrates.</title>
        <authorList>
            <person name="Hara Y"/>
            <person name="Yamaguchi K"/>
            <person name="Onimaru K"/>
            <person name="Kadota M"/>
            <person name="Koyanagi M"/>
            <person name="Keeley SD"/>
            <person name="Tatsumi K"/>
            <person name="Tanaka K"/>
            <person name="Motone F"/>
            <person name="Kageyama Y"/>
            <person name="Nozu R"/>
            <person name="Adachi N"/>
            <person name="Nishimura O"/>
            <person name="Nakagawa R"/>
            <person name="Tanegashima C"/>
            <person name="Kiyatake I"/>
            <person name="Matsumoto R"/>
            <person name="Murakumo K"/>
            <person name="Nishida K"/>
            <person name="Terakita A"/>
            <person name="Kuratani S"/>
            <person name="Sato K"/>
            <person name="Hyodo S Kuraku.S."/>
        </authorList>
    </citation>
    <scope>NUCLEOTIDE SEQUENCE [LARGE SCALE GENOMIC DNA]</scope>
</reference>
<keyword evidence="5 6" id="KW-0472">Membrane</keyword>
<keyword evidence="4 6" id="KW-1133">Transmembrane helix</keyword>
<protein>
    <recommendedName>
        <fullName evidence="6">Pecanex-like protein</fullName>
    </recommendedName>
</protein>
<dbReference type="OMA" id="RIVWQNT"/>
<sequence>MGPDVPLLNDYKQEFFWKRFPQTILGGPRFKLGYCAPPYIYVNQIILFLIPWVFGGVGTVLYQLNILNNCWASVLAAGLMLLAAFIVQGMSVWVRQKNVTVEIFPSENTLADEDEFDFSSCAGPETIKFIIPGKKYLINTVFHSILAGALCGLGTFYLLPNSLMLLYTNTGATFVLFVFGWVTVCIGEYSLIINTAVETATFQPQDTYEINALTRPLYIFLFIAMDLAYRFTVNPTLLQINQIFHIIFVFLPVIWAVGILPPVDALFLWVLEQVLEFGLGGSPMATNLRLLAMFIVSVGVVIATFFIPSTLGVVLFTTGMGFILSLDLSQADTLFRFCCRTTHASLEYPKYFGKRIGWHLGWKEALIYISLLIVTLVEAGLLHFFVRRSATFKISPQTVISYILIVTLVIWKIFQEIQGAYILFGFFRNPLFPKVLRTVRLFEQKRAILMKFGFIQRILLNLISPFAMVAFLSVDTSLQDLHTASLCIGFTRAYRIVWQNTENALLEVVVIAIVRLATVHSSLVWWNSIGTGIQLLMVGIIRDRFFQATSKLKFALTVLVSSWTEKKQRRKSSSVIITLNVILFPVVLTVIGLASALSAPLLPLFTLPVFLVGFPRPNWLTQKPELFTLALKAFRYAFKLMFDKASLGPVEDFVELVNYLEEYERDWFIGMMSQSEWQQAILQEKPYLFSLGYDPSLSTYTGRVLSLQEMLLQVGRLNAEAIRGQWANLSWELLYATNDDEERYSIQAHPVLLRNLTVQSADPPLGYPIYSSTSIHVPLF</sequence>
<keyword evidence="9" id="KW-1185">Reference proteome</keyword>
<feature type="domain" description="Pecanex C-terminal" evidence="7">
    <location>
        <begin position="615"/>
        <end position="773"/>
    </location>
</feature>
<comment type="subcellular location">
    <subcellularLocation>
        <location evidence="1 6">Membrane</location>
        <topology evidence="1 6">Multi-pass membrane protein</topology>
    </subcellularLocation>
</comment>
<feature type="transmembrane region" description="Helical" evidence="6">
    <location>
        <begin position="212"/>
        <end position="231"/>
    </location>
</feature>
<evidence type="ECO:0000256" key="3">
    <source>
        <dbReference type="ARBA" id="ARBA00022692"/>
    </source>
</evidence>
<feature type="transmembrane region" description="Helical" evidence="6">
    <location>
        <begin position="171"/>
        <end position="192"/>
    </location>
</feature>
<feature type="transmembrane region" description="Helical" evidence="6">
    <location>
        <begin position="398"/>
        <end position="427"/>
    </location>
</feature>
<dbReference type="Pfam" id="PF05041">
    <property type="entry name" value="Pecanex_C"/>
    <property type="match status" value="1"/>
</dbReference>
<dbReference type="EMBL" id="BEZZ01000067">
    <property type="protein sequence ID" value="GCC24804.1"/>
    <property type="molecule type" value="Genomic_DNA"/>
</dbReference>
<dbReference type="InterPro" id="IPR007735">
    <property type="entry name" value="Pecanex_C"/>
</dbReference>
<feature type="transmembrane region" description="Helical" evidence="6">
    <location>
        <begin position="74"/>
        <end position="94"/>
    </location>
</feature>
<accession>A0A401S340</accession>
<feature type="transmembrane region" description="Helical" evidence="6">
    <location>
        <begin position="448"/>
        <end position="472"/>
    </location>
</feature>
<evidence type="ECO:0000256" key="1">
    <source>
        <dbReference type="ARBA" id="ARBA00004141"/>
    </source>
</evidence>
<feature type="transmembrane region" description="Helical" evidence="6">
    <location>
        <begin position="365"/>
        <end position="386"/>
    </location>
</feature>
<comment type="similarity">
    <text evidence="2 6">Belongs to the pecanex family.</text>
</comment>
<feature type="transmembrane region" description="Helical" evidence="6">
    <location>
        <begin position="39"/>
        <end position="62"/>
    </location>
</feature>
<dbReference type="InterPro" id="IPR039797">
    <property type="entry name" value="Pecanex"/>
</dbReference>
<gene>
    <name evidence="8" type="ORF">chiPu_0003206</name>
</gene>
<name>A0A401S340_CHIPU</name>
<feature type="transmembrane region" description="Helical" evidence="6">
    <location>
        <begin position="243"/>
        <end position="270"/>
    </location>
</feature>
<evidence type="ECO:0000256" key="5">
    <source>
        <dbReference type="ARBA" id="ARBA00023136"/>
    </source>
</evidence>
<evidence type="ECO:0000256" key="6">
    <source>
        <dbReference type="RuleBase" id="RU367089"/>
    </source>
</evidence>
<dbReference type="GO" id="GO:0016020">
    <property type="term" value="C:membrane"/>
    <property type="evidence" value="ECO:0007669"/>
    <property type="project" value="UniProtKB-SubCell"/>
</dbReference>
<dbReference type="OrthoDB" id="5979286at2759"/>
<dbReference type="Proteomes" id="UP000287033">
    <property type="component" value="Unassembled WGS sequence"/>
</dbReference>
<proteinExistence type="inferred from homology"/>
<evidence type="ECO:0000256" key="2">
    <source>
        <dbReference type="ARBA" id="ARBA00010170"/>
    </source>
</evidence>
<dbReference type="AlphaFoldDB" id="A0A401S340"/>
<evidence type="ECO:0000313" key="8">
    <source>
        <dbReference type="EMBL" id="GCC24804.1"/>
    </source>
</evidence>
<dbReference type="PANTHER" id="PTHR12372:SF6">
    <property type="entry name" value="PECANEX-LIKE PROTEIN 4"/>
    <property type="match status" value="1"/>
</dbReference>
<keyword evidence="3 6" id="KW-0812">Transmembrane</keyword>
<dbReference type="PANTHER" id="PTHR12372">
    <property type="entry name" value="PECANEX"/>
    <property type="match status" value="1"/>
</dbReference>
<evidence type="ECO:0000313" key="9">
    <source>
        <dbReference type="Proteomes" id="UP000287033"/>
    </source>
</evidence>
<organism evidence="8 9">
    <name type="scientific">Chiloscyllium punctatum</name>
    <name type="common">Brownbanded bambooshark</name>
    <name type="synonym">Hemiscyllium punctatum</name>
    <dbReference type="NCBI Taxonomy" id="137246"/>
    <lineage>
        <taxon>Eukaryota</taxon>
        <taxon>Metazoa</taxon>
        <taxon>Chordata</taxon>
        <taxon>Craniata</taxon>
        <taxon>Vertebrata</taxon>
        <taxon>Chondrichthyes</taxon>
        <taxon>Elasmobranchii</taxon>
        <taxon>Galeomorphii</taxon>
        <taxon>Galeoidea</taxon>
        <taxon>Orectolobiformes</taxon>
        <taxon>Hemiscylliidae</taxon>
        <taxon>Chiloscyllium</taxon>
    </lineage>
</organism>
<evidence type="ECO:0000256" key="4">
    <source>
        <dbReference type="ARBA" id="ARBA00022989"/>
    </source>
</evidence>